<dbReference type="GO" id="GO:0003964">
    <property type="term" value="F:RNA-directed DNA polymerase activity"/>
    <property type="evidence" value="ECO:0007669"/>
    <property type="project" value="UniProtKB-KW"/>
</dbReference>
<evidence type="ECO:0000256" key="1">
    <source>
        <dbReference type="SAM" id="MobiDB-lite"/>
    </source>
</evidence>
<dbReference type="SUPFAM" id="SSF53098">
    <property type="entry name" value="Ribonuclease H-like"/>
    <property type="match status" value="1"/>
</dbReference>
<accession>A0A8T6R8I0</accession>
<dbReference type="InterPro" id="IPR029033">
    <property type="entry name" value="His_PPase_superfam"/>
</dbReference>
<feature type="domain" description="RNase H type-1" evidence="2">
    <location>
        <begin position="1"/>
        <end position="138"/>
    </location>
</feature>
<keyword evidence="3" id="KW-0695">RNA-directed DNA polymerase</keyword>
<keyword evidence="3" id="KW-0808">Transferase</keyword>
<evidence type="ECO:0000259" key="2">
    <source>
        <dbReference type="PROSITE" id="PS50879"/>
    </source>
</evidence>
<dbReference type="CDD" id="cd09279">
    <property type="entry name" value="RNase_HI_like"/>
    <property type="match status" value="1"/>
</dbReference>
<feature type="region of interest" description="Disordered" evidence="1">
    <location>
        <begin position="141"/>
        <end position="178"/>
    </location>
</feature>
<name>A0A8T6R8I0_9MICO</name>
<dbReference type="EMBL" id="SAYU02000072">
    <property type="protein sequence ID" value="NHA69710.1"/>
    <property type="molecule type" value="Genomic_DNA"/>
</dbReference>
<keyword evidence="4" id="KW-1185">Reference proteome</keyword>
<gene>
    <name evidence="3" type="ORF">EPD83_016830</name>
</gene>
<dbReference type="AlphaFoldDB" id="A0A8T6R8I0"/>
<evidence type="ECO:0000313" key="4">
    <source>
        <dbReference type="Proteomes" id="UP000287866"/>
    </source>
</evidence>
<evidence type="ECO:0000313" key="3">
    <source>
        <dbReference type="EMBL" id="NHA69710.1"/>
    </source>
</evidence>
<keyword evidence="3" id="KW-0548">Nucleotidyltransferase</keyword>
<dbReference type="PANTHER" id="PTHR46387:SF2">
    <property type="entry name" value="RIBONUCLEASE HI"/>
    <property type="match status" value="1"/>
</dbReference>
<dbReference type="Proteomes" id="UP000287866">
    <property type="component" value="Unassembled WGS sequence"/>
</dbReference>
<dbReference type="InterPro" id="IPR012337">
    <property type="entry name" value="RNaseH-like_sf"/>
</dbReference>
<dbReference type="Gene3D" id="3.30.420.10">
    <property type="entry name" value="Ribonuclease H-like superfamily/Ribonuclease H"/>
    <property type="match status" value="1"/>
</dbReference>
<dbReference type="RefSeq" id="WP_165566898.1">
    <property type="nucleotide sequence ID" value="NZ_SAYU02000072.1"/>
</dbReference>
<comment type="caution">
    <text evidence="3">The sequence shown here is derived from an EMBL/GenBank/DDBJ whole genome shotgun (WGS) entry which is preliminary data.</text>
</comment>
<proteinExistence type="predicted"/>
<dbReference type="InterPro" id="IPR036397">
    <property type="entry name" value="RNaseH_sf"/>
</dbReference>
<dbReference type="GO" id="GO:0004523">
    <property type="term" value="F:RNA-DNA hybrid ribonuclease activity"/>
    <property type="evidence" value="ECO:0007669"/>
    <property type="project" value="InterPro"/>
</dbReference>
<dbReference type="PROSITE" id="PS50879">
    <property type="entry name" value="RNASE_H_1"/>
    <property type="match status" value="1"/>
</dbReference>
<sequence length="320" mass="32632">MSRRLTVEADGGSRGNPGVAGYGALVRDTESGALLAERAEPLGKVSNNVAEYRGLIAGLEAARDIDPAADVLARMDSKLVVEQMAGRWKIKHEDMRRLALQAREVASAIRDAGGSVRYEWIPRAQNSDADALSNDGMDGLTIDRRHDDGAGVGESRVAESEQSSGSGGGAVTTGAACAPVPQRSGTPVRVVLVASSGGSSSAPAAAVQRLLGGAPRCLVTASGDDAVETAAEVGDALGVDAVVDRGWSDPASGPGAWDRVVERGGTTVVVCPPDVVRAVLGHLLGVPADRQSRLAAPAGSLAGVEVWPGDDVSIAFTGRT</sequence>
<dbReference type="PANTHER" id="PTHR46387">
    <property type="entry name" value="POLYNUCLEOTIDYL TRANSFERASE, RIBONUCLEASE H-LIKE SUPERFAMILY PROTEIN"/>
    <property type="match status" value="1"/>
</dbReference>
<dbReference type="Pfam" id="PF13456">
    <property type="entry name" value="RVT_3"/>
    <property type="match status" value="1"/>
</dbReference>
<protein>
    <submittedName>
        <fullName evidence="3">Reverse transcriptase-like protein</fullName>
    </submittedName>
</protein>
<dbReference type="InterPro" id="IPR002156">
    <property type="entry name" value="RNaseH_domain"/>
</dbReference>
<dbReference type="GO" id="GO:0003676">
    <property type="term" value="F:nucleic acid binding"/>
    <property type="evidence" value="ECO:0007669"/>
    <property type="project" value="InterPro"/>
</dbReference>
<dbReference type="SUPFAM" id="SSF53254">
    <property type="entry name" value="Phosphoglycerate mutase-like"/>
    <property type="match status" value="1"/>
</dbReference>
<organism evidence="3 4">
    <name type="scientific">Phycicoccus flavus</name>
    <dbReference type="NCBI Taxonomy" id="2502783"/>
    <lineage>
        <taxon>Bacteria</taxon>
        <taxon>Bacillati</taxon>
        <taxon>Actinomycetota</taxon>
        <taxon>Actinomycetes</taxon>
        <taxon>Micrococcales</taxon>
        <taxon>Intrasporangiaceae</taxon>
        <taxon>Phycicoccus</taxon>
    </lineage>
</organism>
<reference evidence="3" key="1">
    <citation type="submission" date="2020-03" db="EMBL/GenBank/DDBJ databases">
        <title>Phycicoccus flavus sp. nov., a novel endophytic actinobacterium isolated from branch of Kandelia candel.</title>
        <authorList>
            <person name="Tuo L."/>
        </authorList>
    </citation>
    <scope>NUCLEOTIDE SEQUENCE</scope>
    <source>
        <strain evidence="3">CMS6Z-2</strain>
    </source>
</reference>